<gene>
    <name evidence="2" type="ORF">ebA6089</name>
</gene>
<reference evidence="2 3" key="1">
    <citation type="journal article" date="2005" name="Arch. Microbiol.">
        <title>The genome sequence of an anaerobic aromatic-degrading denitrifying bacterium, strain EbN1.</title>
        <authorList>
            <person name="Rabus R."/>
            <person name="Kube M."/>
            <person name="Heider J."/>
            <person name="Beck A."/>
            <person name="Heitmann K."/>
            <person name="Widdel F."/>
            <person name="Reinhardt R."/>
        </authorList>
    </citation>
    <scope>NUCLEOTIDE SEQUENCE [LARGE SCALE GENOMIC DNA]</scope>
    <source>
        <strain evidence="2 3">EbN1</strain>
    </source>
</reference>
<keyword evidence="1" id="KW-0472">Membrane</keyword>
<dbReference type="EMBL" id="CR555306">
    <property type="protein sequence ID" value="CAI09600.1"/>
    <property type="molecule type" value="Genomic_DNA"/>
</dbReference>
<dbReference type="STRING" id="76114.ebA6089"/>
<feature type="transmembrane region" description="Helical" evidence="1">
    <location>
        <begin position="63"/>
        <end position="84"/>
    </location>
</feature>
<evidence type="ECO:0000256" key="1">
    <source>
        <dbReference type="SAM" id="Phobius"/>
    </source>
</evidence>
<evidence type="ECO:0000313" key="3">
    <source>
        <dbReference type="Proteomes" id="UP000006552"/>
    </source>
</evidence>
<feature type="transmembrane region" description="Helical" evidence="1">
    <location>
        <begin position="117"/>
        <end position="136"/>
    </location>
</feature>
<dbReference type="KEGG" id="eba:ebA6089"/>
<name>Q5NZB4_AROAE</name>
<accession>Q5NZB4</accession>
<keyword evidence="1" id="KW-1133">Transmembrane helix</keyword>
<dbReference type="AlphaFoldDB" id="Q5NZB4"/>
<protein>
    <submittedName>
        <fullName evidence="2">Uncharacterized protein</fullName>
    </submittedName>
</protein>
<dbReference type="Proteomes" id="UP000006552">
    <property type="component" value="Chromosome"/>
</dbReference>
<sequence>MASSSMSASISPTLQKFLSTNGLILRRAQSLNPATGNDLRQESLRLQHAYMVDENMALLLNQAGLVLGFLGSIVLALSGTVGVIGKNGSIIFTGLDPMEPSDRNIERVKRSHRRNRIYTPLGWGMLAAAFLLQFAATF</sequence>
<keyword evidence="1" id="KW-0812">Transmembrane</keyword>
<evidence type="ECO:0000313" key="2">
    <source>
        <dbReference type="EMBL" id="CAI09600.1"/>
    </source>
</evidence>
<organism evidence="2 3">
    <name type="scientific">Aromatoleum aromaticum (strain DSM 19018 / LMG 30748 / EbN1)</name>
    <name type="common">Azoarcus sp. (strain EbN1)</name>
    <dbReference type="NCBI Taxonomy" id="76114"/>
    <lineage>
        <taxon>Bacteria</taxon>
        <taxon>Pseudomonadati</taxon>
        <taxon>Pseudomonadota</taxon>
        <taxon>Betaproteobacteria</taxon>
        <taxon>Rhodocyclales</taxon>
        <taxon>Rhodocyclaceae</taxon>
        <taxon>Aromatoleum</taxon>
    </lineage>
</organism>
<proteinExistence type="predicted"/>
<dbReference type="HOGENOM" id="CLU_1851010_0_0_4"/>
<keyword evidence="3" id="KW-1185">Reference proteome</keyword>